<organism evidence="1 2">
    <name type="scientific">Deefgea chitinilytica</name>
    <dbReference type="NCBI Taxonomy" id="570276"/>
    <lineage>
        <taxon>Bacteria</taxon>
        <taxon>Pseudomonadati</taxon>
        <taxon>Pseudomonadota</taxon>
        <taxon>Betaproteobacteria</taxon>
        <taxon>Neisseriales</taxon>
        <taxon>Chitinibacteraceae</taxon>
        <taxon>Deefgea</taxon>
    </lineage>
</organism>
<evidence type="ECO:0000313" key="1">
    <source>
        <dbReference type="EMBL" id="MBM5572911.1"/>
    </source>
</evidence>
<keyword evidence="2" id="KW-1185">Reference proteome</keyword>
<dbReference type="EMBL" id="WOFE01000012">
    <property type="protein sequence ID" value="MBM5572911.1"/>
    <property type="molecule type" value="Genomic_DNA"/>
</dbReference>
<comment type="caution">
    <text evidence="1">The sequence shown here is derived from an EMBL/GenBank/DDBJ whole genome shotgun (WGS) entry which is preliminary data.</text>
</comment>
<protein>
    <submittedName>
        <fullName evidence="1">Uncharacterized protein</fullName>
    </submittedName>
</protein>
<dbReference type="Proteomes" id="UP001195660">
    <property type="component" value="Unassembled WGS sequence"/>
</dbReference>
<accession>A0ABS2CFH9</accession>
<name>A0ABS2CFH9_9NEIS</name>
<proteinExistence type="predicted"/>
<dbReference type="RefSeq" id="WP_203572238.1">
    <property type="nucleotide sequence ID" value="NZ_WOFE01000012.1"/>
</dbReference>
<gene>
    <name evidence="1" type="ORF">GM173_15170</name>
</gene>
<evidence type="ECO:0000313" key="2">
    <source>
        <dbReference type="Proteomes" id="UP001195660"/>
    </source>
</evidence>
<sequence length="96" mass="10846">MSNPEYKKIFTSVAENLIQGPGDEYFQDCRGGFICILLWADSFIKNMSSSNNRELALQHLEKCRIILAAVTNNGWTAVTKRAAKEHAAQMKNQHCE</sequence>
<reference evidence="1 2" key="1">
    <citation type="submission" date="2019-11" db="EMBL/GenBank/DDBJ databases">
        <title>Novel Deefgea species.</title>
        <authorList>
            <person name="Han J.-H."/>
        </authorList>
    </citation>
    <scope>NUCLEOTIDE SEQUENCE [LARGE SCALE GENOMIC DNA]</scope>
    <source>
        <strain evidence="1 2">LMG 24817</strain>
    </source>
</reference>